<evidence type="ECO:0000313" key="6">
    <source>
        <dbReference type="EMBL" id="SQC68758.1"/>
    </source>
</evidence>
<keyword evidence="3" id="KW-0547">Nucleotide-binding</keyword>
<evidence type="ECO:0000259" key="5">
    <source>
        <dbReference type="Pfam" id="PF00501"/>
    </source>
</evidence>
<sequence length="310" mass="34981">MDSNYLIAPAKYNITDEITKFDSDKIALIWKDNHNERTWTYHELLVNARKFANVLTKQGIQKGDHVIVMTPRLLETYAIYMGLWMVGAVIIPASELLKAHDLAYRIDHAGVKGIITYKGMTEEFEKIEHTPSVKTRILIEEEKVGWLDYSRLMSLAPNDFTPIETSRDDACLLAFTSGTTGNPKGVVHVHGWGYAHIRIAADHWLDIRETDTVWATAGPGWQKWVWSPFLSILGKGATGFIYGARFNPEHQLRLLDSEKIDVLCCTPTEYRLMAKVPGLDKYQLTHLRSAVSAGNRLIAKSLVSSKINLA</sequence>
<dbReference type="Gene3D" id="3.40.50.12780">
    <property type="entry name" value="N-terminal domain of ligase-like"/>
    <property type="match status" value="1"/>
</dbReference>
<dbReference type="PANTHER" id="PTHR43605:SF10">
    <property type="entry name" value="ACYL-COA SYNTHETASE MEDIUM CHAIN FAMILY MEMBER 3"/>
    <property type="match status" value="1"/>
</dbReference>
<dbReference type="PANTHER" id="PTHR43605">
    <property type="entry name" value="ACYL-COENZYME A SYNTHETASE"/>
    <property type="match status" value="1"/>
</dbReference>
<evidence type="ECO:0000256" key="4">
    <source>
        <dbReference type="ARBA" id="ARBA00022840"/>
    </source>
</evidence>
<dbReference type="GO" id="GO:0006633">
    <property type="term" value="P:fatty acid biosynthetic process"/>
    <property type="evidence" value="ECO:0007669"/>
    <property type="project" value="TreeGrafter"/>
</dbReference>
<dbReference type="STRING" id="1214117.LFLEISCH_03800"/>
<dbReference type="SUPFAM" id="SSF56801">
    <property type="entry name" value="Acetyl-CoA synthetase-like"/>
    <property type="match status" value="1"/>
</dbReference>
<keyword evidence="2 6" id="KW-0436">Ligase</keyword>
<reference evidence="6 7" key="1">
    <citation type="submission" date="2018-06" db="EMBL/GenBank/DDBJ databases">
        <authorList>
            <consortium name="Pathogen Informatics"/>
            <person name="Doyle S."/>
        </authorList>
    </citation>
    <scope>NUCLEOTIDE SEQUENCE [LARGE SCALE GENOMIC DNA]</scope>
    <source>
        <strain evidence="6 7">NCTC13940</strain>
    </source>
</reference>
<dbReference type="Pfam" id="PF00501">
    <property type="entry name" value="AMP-binding"/>
    <property type="match status" value="1"/>
</dbReference>
<organism evidence="6 7">
    <name type="scientific">Listeria fleischmannii subsp. fleischmannii</name>
    <dbReference type="NCBI Taxonomy" id="1671902"/>
    <lineage>
        <taxon>Bacteria</taxon>
        <taxon>Bacillati</taxon>
        <taxon>Bacillota</taxon>
        <taxon>Bacilli</taxon>
        <taxon>Bacillales</taxon>
        <taxon>Listeriaceae</taxon>
        <taxon>Listeria</taxon>
    </lineage>
</organism>
<evidence type="ECO:0000256" key="2">
    <source>
        <dbReference type="ARBA" id="ARBA00022598"/>
    </source>
</evidence>
<comment type="similarity">
    <text evidence="1">Belongs to the ATP-dependent AMP-binding enzyme family.</text>
</comment>
<dbReference type="InterPro" id="IPR020845">
    <property type="entry name" value="AMP-binding_CS"/>
</dbReference>
<feature type="domain" description="AMP-dependent synthetase/ligase" evidence="5">
    <location>
        <begin position="23"/>
        <end position="297"/>
    </location>
</feature>
<evidence type="ECO:0000256" key="3">
    <source>
        <dbReference type="ARBA" id="ARBA00022741"/>
    </source>
</evidence>
<evidence type="ECO:0000313" key="7">
    <source>
        <dbReference type="Proteomes" id="UP000250257"/>
    </source>
</evidence>
<dbReference type="GO" id="GO:0006637">
    <property type="term" value="P:acyl-CoA metabolic process"/>
    <property type="evidence" value="ECO:0007669"/>
    <property type="project" value="TreeGrafter"/>
</dbReference>
<keyword evidence="4" id="KW-0067">ATP-binding</keyword>
<protein>
    <submittedName>
        <fullName evidence="6">Benzoate--CoA ligase</fullName>
        <ecNumber evidence="6">6.2.1.25</ecNumber>
    </submittedName>
</protein>
<gene>
    <name evidence="6" type="primary">bclA_2</name>
    <name evidence="6" type="ORF">NCTC13940_01182</name>
</gene>
<name>A0A2X3GKM3_9LIST</name>
<dbReference type="PROSITE" id="PS00455">
    <property type="entry name" value="AMP_BINDING"/>
    <property type="match status" value="1"/>
</dbReference>
<dbReference type="AlphaFoldDB" id="A0A2X3GKM3"/>
<dbReference type="GO" id="GO:0005524">
    <property type="term" value="F:ATP binding"/>
    <property type="evidence" value="ECO:0007669"/>
    <property type="project" value="UniProtKB-KW"/>
</dbReference>
<evidence type="ECO:0000256" key="1">
    <source>
        <dbReference type="ARBA" id="ARBA00006432"/>
    </source>
</evidence>
<accession>A0A2X3GKM3</accession>
<dbReference type="Proteomes" id="UP000250257">
    <property type="component" value="Unassembled WGS sequence"/>
</dbReference>
<dbReference type="InterPro" id="IPR042099">
    <property type="entry name" value="ANL_N_sf"/>
</dbReference>
<dbReference type="EMBL" id="UAWT01000012">
    <property type="protein sequence ID" value="SQC68758.1"/>
    <property type="molecule type" value="Genomic_DNA"/>
</dbReference>
<proteinExistence type="inferred from homology"/>
<dbReference type="InterPro" id="IPR000873">
    <property type="entry name" value="AMP-dep_synth/lig_dom"/>
</dbReference>
<dbReference type="GO" id="GO:0018858">
    <property type="term" value="F:benzoate-CoA ligase activity"/>
    <property type="evidence" value="ECO:0007669"/>
    <property type="project" value="UniProtKB-EC"/>
</dbReference>
<dbReference type="GO" id="GO:0004321">
    <property type="term" value="F:fatty-acyl-CoA synthase activity"/>
    <property type="evidence" value="ECO:0007669"/>
    <property type="project" value="TreeGrafter"/>
</dbReference>
<dbReference type="EC" id="6.2.1.25" evidence="6"/>
<dbReference type="InterPro" id="IPR051087">
    <property type="entry name" value="Mitochondrial_ACSM"/>
</dbReference>
<dbReference type="GO" id="GO:0015645">
    <property type="term" value="F:fatty acid ligase activity"/>
    <property type="evidence" value="ECO:0007669"/>
    <property type="project" value="TreeGrafter"/>
</dbReference>